<comment type="caution">
    <text evidence="4">The sequence shown here is derived from an EMBL/GenBank/DDBJ whole genome shotgun (WGS) entry which is preliminary data.</text>
</comment>
<keyword evidence="1 2" id="KW-0732">Signal</keyword>
<feature type="domain" description="Fimbrial-type adhesion" evidence="3">
    <location>
        <begin position="32"/>
        <end position="182"/>
    </location>
</feature>
<evidence type="ECO:0000256" key="2">
    <source>
        <dbReference type="SAM" id="SignalP"/>
    </source>
</evidence>
<reference evidence="4 5" key="1">
    <citation type="submission" date="2017-01" db="EMBL/GenBank/DDBJ databases">
        <title>Whole-Genome Shotgun Sequencing of Two beta-Proteobacterial Species in Search of the Bulgecin Biosynthetic Cluster.</title>
        <authorList>
            <person name="Horsman M.E."/>
            <person name="Marous D.R."/>
            <person name="Li R."/>
            <person name="Oliver R.A."/>
            <person name="Byun B."/>
            <person name="Emrich S.J."/>
            <person name="Boggess B."/>
            <person name="Townsend C.A."/>
            <person name="Mobashery S."/>
        </authorList>
    </citation>
    <scope>NUCLEOTIDE SEQUENCE [LARGE SCALE GENOMIC DNA]</scope>
    <source>
        <strain evidence="4 5">ATCC 31363</strain>
    </source>
</reference>
<dbReference type="OrthoDB" id="6494728at2"/>
<evidence type="ECO:0000313" key="5">
    <source>
        <dbReference type="Proteomes" id="UP000218022"/>
    </source>
</evidence>
<accession>A0A2A4F2Z7</accession>
<evidence type="ECO:0000256" key="1">
    <source>
        <dbReference type="ARBA" id="ARBA00022729"/>
    </source>
</evidence>
<dbReference type="EMBL" id="MTZV01000003">
    <property type="protein sequence ID" value="PCE27082.1"/>
    <property type="molecule type" value="Genomic_DNA"/>
</dbReference>
<dbReference type="InterPro" id="IPR050263">
    <property type="entry name" value="Bact_Fimbrial_Adh_Pro"/>
</dbReference>
<dbReference type="PANTHER" id="PTHR33420:SF3">
    <property type="entry name" value="FIMBRIAL SUBUNIT ELFA"/>
    <property type="match status" value="1"/>
</dbReference>
<dbReference type="SUPFAM" id="SSF49401">
    <property type="entry name" value="Bacterial adhesins"/>
    <property type="match status" value="1"/>
</dbReference>
<dbReference type="AlphaFoldDB" id="A0A2A4F2Z7"/>
<dbReference type="GO" id="GO:0009289">
    <property type="term" value="C:pilus"/>
    <property type="evidence" value="ECO:0007669"/>
    <property type="project" value="InterPro"/>
</dbReference>
<feature type="signal peptide" evidence="2">
    <location>
        <begin position="1"/>
        <end position="23"/>
    </location>
</feature>
<dbReference type="Proteomes" id="UP000218022">
    <property type="component" value="Unassembled WGS sequence"/>
</dbReference>
<dbReference type="InterPro" id="IPR008966">
    <property type="entry name" value="Adhesion_dom_sf"/>
</dbReference>
<dbReference type="InterPro" id="IPR036937">
    <property type="entry name" value="Adhesion_dom_fimbrial_sf"/>
</dbReference>
<dbReference type="InterPro" id="IPR000259">
    <property type="entry name" value="Adhesion_dom_fimbrial"/>
</dbReference>
<proteinExistence type="predicted"/>
<feature type="chain" id="PRO_5012494900" description="Fimbrial-type adhesion domain-containing protein" evidence="2">
    <location>
        <begin position="24"/>
        <end position="183"/>
    </location>
</feature>
<organism evidence="4 5">
    <name type="scientific">Paraburkholderia acidicola</name>
    <dbReference type="NCBI Taxonomy" id="1912599"/>
    <lineage>
        <taxon>Bacteria</taxon>
        <taxon>Pseudomonadati</taxon>
        <taxon>Pseudomonadota</taxon>
        <taxon>Betaproteobacteria</taxon>
        <taxon>Burkholderiales</taxon>
        <taxon>Burkholderiaceae</taxon>
        <taxon>Paraburkholderia</taxon>
    </lineage>
</organism>
<dbReference type="Gene3D" id="2.60.40.1090">
    <property type="entry name" value="Fimbrial-type adhesion domain"/>
    <property type="match status" value="1"/>
</dbReference>
<protein>
    <recommendedName>
        <fullName evidence="3">Fimbrial-type adhesion domain-containing protein</fullName>
    </recommendedName>
</protein>
<evidence type="ECO:0000259" key="3">
    <source>
        <dbReference type="Pfam" id="PF00419"/>
    </source>
</evidence>
<name>A0A2A4F2Z7_9BURK</name>
<dbReference type="Pfam" id="PF00419">
    <property type="entry name" value="Fimbrial"/>
    <property type="match status" value="1"/>
</dbReference>
<evidence type="ECO:0000313" key="4">
    <source>
        <dbReference type="EMBL" id="PCE27082.1"/>
    </source>
</evidence>
<gene>
    <name evidence="4" type="ORF">BWP39_09865</name>
</gene>
<dbReference type="PANTHER" id="PTHR33420">
    <property type="entry name" value="FIMBRIAL SUBUNIT ELFA-RELATED"/>
    <property type="match status" value="1"/>
</dbReference>
<sequence length="183" mass="19194">MKKISLMFSIAGLLAYGMGGAHAATNSAGTVTFLGEIVETTCKVDTSSQNLEVKLPKIASSQLPDSGSTAALTPFSLKLTGCTASKDPNTAVQVGVMFDASQNVNVNSGRLINTANPKSNVEISILDADHKDILIGTGASSYRYVNTDANNGATLQYFAQYYATGKVLPGKVQTNVTYSIVYP</sequence>
<dbReference type="GO" id="GO:0043709">
    <property type="term" value="P:cell adhesion involved in single-species biofilm formation"/>
    <property type="evidence" value="ECO:0007669"/>
    <property type="project" value="TreeGrafter"/>
</dbReference>
<dbReference type="RefSeq" id="WP_096719530.1">
    <property type="nucleotide sequence ID" value="NZ_MTZV01000003.1"/>
</dbReference>